<sequence>MNGGHQTLNNAKLVIDDLQQNKQSVKMLGSRWVVTMVLKTDENRSETAVFEITKPIRFYIQTVYRS</sequence>
<organism evidence="1">
    <name type="scientific">Arundo donax</name>
    <name type="common">Giant reed</name>
    <name type="synonym">Donax arundinaceus</name>
    <dbReference type="NCBI Taxonomy" id="35708"/>
    <lineage>
        <taxon>Eukaryota</taxon>
        <taxon>Viridiplantae</taxon>
        <taxon>Streptophyta</taxon>
        <taxon>Embryophyta</taxon>
        <taxon>Tracheophyta</taxon>
        <taxon>Spermatophyta</taxon>
        <taxon>Magnoliopsida</taxon>
        <taxon>Liliopsida</taxon>
        <taxon>Poales</taxon>
        <taxon>Poaceae</taxon>
        <taxon>PACMAD clade</taxon>
        <taxon>Arundinoideae</taxon>
        <taxon>Arundineae</taxon>
        <taxon>Arundo</taxon>
    </lineage>
</organism>
<name>A0A0A9GB38_ARUDO</name>
<evidence type="ECO:0000313" key="1">
    <source>
        <dbReference type="EMBL" id="JAE17908.1"/>
    </source>
</evidence>
<dbReference type="AlphaFoldDB" id="A0A0A9GB38"/>
<reference evidence="1" key="1">
    <citation type="submission" date="2014-09" db="EMBL/GenBank/DDBJ databases">
        <authorList>
            <person name="Magalhaes I.L.F."/>
            <person name="Oliveira U."/>
            <person name="Santos F.R."/>
            <person name="Vidigal T.H.D.A."/>
            <person name="Brescovit A.D."/>
            <person name="Santos A.J."/>
        </authorList>
    </citation>
    <scope>NUCLEOTIDE SEQUENCE</scope>
    <source>
        <tissue evidence="1">Shoot tissue taken approximately 20 cm above the soil surface</tissue>
    </source>
</reference>
<dbReference type="EMBL" id="GBRH01179988">
    <property type="protein sequence ID" value="JAE17908.1"/>
    <property type="molecule type" value="Transcribed_RNA"/>
</dbReference>
<protein>
    <submittedName>
        <fullName evidence="1">Uncharacterized protein</fullName>
    </submittedName>
</protein>
<accession>A0A0A9GB38</accession>
<reference evidence="1" key="2">
    <citation type="journal article" date="2015" name="Data Brief">
        <title>Shoot transcriptome of the giant reed, Arundo donax.</title>
        <authorList>
            <person name="Barrero R.A."/>
            <person name="Guerrero F.D."/>
            <person name="Moolhuijzen P."/>
            <person name="Goolsby J.A."/>
            <person name="Tidwell J."/>
            <person name="Bellgard S.E."/>
            <person name="Bellgard M.I."/>
        </authorList>
    </citation>
    <scope>NUCLEOTIDE SEQUENCE</scope>
    <source>
        <tissue evidence="1">Shoot tissue taken approximately 20 cm above the soil surface</tissue>
    </source>
</reference>
<proteinExistence type="predicted"/>